<evidence type="ECO:0000256" key="1">
    <source>
        <dbReference type="SAM" id="Phobius"/>
    </source>
</evidence>
<name>A0A1G1WFQ0_9BACT</name>
<feature type="transmembrane region" description="Helical" evidence="1">
    <location>
        <begin position="171"/>
        <end position="191"/>
    </location>
</feature>
<evidence type="ECO:0000313" key="2">
    <source>
        <dbReference type="EMBL" id="OGY26533.1"/>
    </source>
</evidence>
<keyword evidence="1" id="KW-0472">Membrane</keyword>
<gene>
    <name evidence="2" type="ORF">A2Z24_00215</name>
</gene>
<dbReference type="AlphaFoldDB" id="A0A1G1WFQ0"/>
<dbReference type="Proteomes" id="UP000177588">
    <property type="component" value="Unassembled WGS sequence"/>
</dbReference>
<sequence>MRSFAEIITKIFNPLLSILATIFAVVVVQQTSLNEKIVWLALGVLISVLPAVVLYLQYKKGEISSLWSPSAQQRQKTFLVWVISAGVFSLATFWLDAPRLIMALALTLLALGLLNLMLTTTLKISVHLQAITLFVITLLLSVSVSLVYLIALIPLVAWARLQLKAHDLSEVSLGALSAVIVVYAVFSYFGLATF</sequence>
<feature type="transmembrane region" description="Helical" evidence="1">
    <location>
        <begin position="37"/>
        <end position="56"/>
    </location>
</feature>
<feature type="transmembrane region" description="Helical" evidence="1">
    <location>
        <begin position="77"/>
        <end position="95"/>
    </location>
</feature>
<keyword evidence="1" id="KW-1133">Transmembrane helix</keyword>
<feature type="transmembrane region" description="Helical" evidence="1">
    <location>
        <begin position="101"/>
        <end position="118"/>
    </location>
</feature>
<dbReference type="EMBL" id="MHCT01000005">
    <property type="protein sequence ID" value="OGY26533.1"/>
    <property type="molecule type" value="Genomic_DNA"/>
</dbReference>
<protein>
    <recommendedName>
        <fullName evidence="4">Phosphatidic acid phosphatase type 2/haloperoxidase domain-containing protein</fullName>
    </recommendedName>
</protein>
<dbReference type="STRING" id="1802597.A2Z24_00215"/>
<accession>A0A1G1WFQ0</accession>
<reference evidence="2 3" key="1">
    <citation type="journal article" date="2016" name="Nat. Commun.">
        <title>Thousands of microbial genomes shed light on interconnected biogeochemical processes in an aquifer system.</title>
        <authorList>
            <person name="Anantharaman K."/>
            <person name="Brown C.T."/>
            <person name="Hug L.A."/>
            <person name="Sharon I."/>
            <person name="Castelle C.J."/>
            <person name="Probst A.J."/>
            <person name="Thomas B.C."/>
            <person name="Singh A."/>
            <person name="Wilkins M.J."/>
            <person name="Karaoz U."/>
            <person name="Brodie E.L."/>
            <person name="Williams K.H."/>
            <person name="Hubbard S.S."/>
            <person name="Banfield J.F."/>
        </authorList>
    </citation>
    <scope>NUCLEOTIDE SEQUENCE [LARGE SCALE GENOMIC DNA]</scope>
</reference>
<feature type="transmembrane region" description="Helical" evidence="1">
    <location>
        <begin position="12"/>
        <end position="31"/>
    </location>
</feature>
<comment type="caution">
    <text evidence="2">The sequence shown here is derived from an EMBL/GenBank/DDBJ whole genome shotgun (WGS) entry which is preliminary data.</text>
</comment>
<feature type="transmembrane region" description="Helical" evidence="1">
    <location>
        <begin position="130"/>
        <end position="159"/>
    </location>
</feature>
<organism evidence="2 3">
    <name type="scientific">Candidatus Woykebacteria bacterium RBG_16_44_10</name>
    <dbReference type="NCBI Taxonomy" id="1802597"/>
    <lineage>
        <taxon>Bacteria</taxon>
        <taxon>Candidatus Woykeibacteriota</taxon>
    </lineage>
</organism>
<evidence type="ECO:0000313" key="3">
    <source>
        <dbReference type="Proteomes" id="UP000177588"/>
    </source>
</evidence>
<proteinExistence type="predicted"/>
<evidence type="ECO:0008006" key="4">
    <source>
        <dbReference type="Google" id="ProtNLM"/>
    </source>
</evidence>
<keyword evidence="1" id="KW-0812">Transmembrane</keyword>